<feature type="domain" description="HTH araC/xylS-type" evidence="5">
    <location>
        <begin position="176"/>
        <end position="274"/>
    </location>
</feature>
<dbReference type="OrthoDB" id="9783876at2"/>
<dbReference type="SUPFAM" id="SSF51215">
    <property type="entry name" value="Regulatory protein AraC"/>
    <property type="match status" value="1"/>
</dbReference>
<dbReference type="PANTHER" id="PTHR46796">
    <property type="entry name" value="HTH-TYPE TRANSCRIPTIONAL ACTIVATOR RHAS-RELATED"/>
    <property type="match status" value="1"/>
</dbReference>
<evidence type="ECO:0000256" key="4">
    <source>
        <dbReference type="ARBA" id="ARBA00023163"/>
    </source>
</evidence>
<evidence type="ECO:0000259" key="5">
    <source>
        <dbReference type="PROSITE" id="PS01124"/>
    </source>
</evidence>
<protein>
    <recommendedName>
        <fullName evidence="5">HTH araC/xylS-type domain-containing protein</fullName>
    </recommendedName>
</protein>
<dbReference type="InterPro" id="IPR037923">
    <property type="entry name" value="HTH-like"/>
</dbReference>
<gene>
    <name evidence="6" type="ORF">DKT75_12640</name>
</gene>
<dbReference type="Pfam" id="PF12852">
    <property type="entry name" value="Cupin_6"/>
    <property type="match status" value="1"/>
</dbReference>
<dbReference type="InterPro" id="IPR032783">
    <property type="entry name" value="AraC_lig"/>
</dbReference>
<sequence length="284" mass="31702">MDRLTTLLRHFNPEIENVHYYQLDAHECAERSSSPAADIYILTRGSLLVTLESGESKQLTDQGLFWLPSGKEHRVEAADTSTEYIHGMLQFGSANLNPLIDSLGHIISLKSEEITTQEMQPVIAMITSESRSPRCGKALILNHLMEVLLVKLLRFLMSTMVFGTGLMGGLSDPRLSRSLTAMHDSPETPWTVKSLAQEAGMSRTAFSIYFREVVHYPPMEYLGLWRMRLASDWLSSGTESIAQIGEKLGYGNEAAFRRAFRKIVGCPPGKLRKKVVGEVVESLV</sequence>
<dbReference type="EMBL" id="QGKL01000035">
    <property type="protein sequence ID" value="PWQ95191.1"/>
    <property type="molecule type" value="Genomic_DNA"/>
</dbReference>
<evidence type="ECO:0000313" key="6">
    <source>
        <dbReference type="EMBL" id="PWQ95191.1"/>
    </source>
</evidence>
<keyword evidence="3" id="KW-0010">Activator</keyword>
<dbReference type="Gene3D" id="1.10.10.60">
    <property type="entry name" value="Homeodomain-like"/>
    <property type="match status" value="2"/>
</dbReference>
<evidence type="ECO:0000313" key="7">
    <source>
        <dbReference type="Proteomes" id="UP000245506"/>
    </source>
</evidence>
<dbReference type="InterPro" id="IPR018062">
    <property type="entry name" value="HTH_AraC-typ_CS"/>
</dbReference>
<keyword evidence="2" id="KW-0238">DNA-binding</keyword>
<proteinExistence type="predicted"/>
<dbReference type="Proteomes" id="UP000245506">
    <property type="component" value="Unassembled WGS sequence"/>
</dbReference>
<keyword evidence="7" id="KW-1185">Reference proteome</keyword>
<dbReference type="SUPFAM" id="SSF46689">
    <property type="entry name" value="Homeodomain-like"/>
    <property type="match status" value="2"/>
</dbReference>
<evidence type="ECO:0000256" key="3">
    <source>
        <dbReference type="ARBA" id="ARBA00023159"/>
    </source>
</evidence>
<keyword evidence="1" id="KW-0805">Transcription regulation</keyword>
<dbReference type="InterPro" id="IPR009057">
    <property type="entry name" value="Homeodomain-like_sf"/>
</dbReference>
<dbReference type="InterPro" id="IPR050204">
    <property type="entry name" value="AraC_XylS_family_regulators"/>
</dbReference>
<dbReference type="PROSITE" id="PS01124">
    <property type="entry name" value="HTH_ARAC_FAMILY_2"/>
    <property type="match status" value="1"/>
</dbReference>
<organism evidence="6 7">
    <name type="scientific">Leucothrix arctica</name>
    <dbReference type="NCBI Taxonomy" id="1481894"/>
    <lineage>
        <taxon>Bacteria</taxon>
        <taxon>Pseudomonadati</taxon>
        <taxon>Pseudomonadota</taxon>
        <taxon>Gammaproteobacteria</taxon>
        <taxon>Thiotrichales</taxon>
        <taxon>Thiotrichaceae</taxon>
        <taxon>Leucothrix</taxon>
    </lineage>
</organism>
<dbReference type="AlphaFoldDB" id="A0A317CAM6"/>
<dbReference type="PANTHER" id="PTHR46796:SF7">
    <property type="entry name" value="ARAC FAMILY TRANSCRIPTIONAL REGULATOR"/>
    <property type="match status" value="1"/>
</dbReference>
<dbReference type="GO" id="GO:0043565">
    <property type="term" value="F:sequence-specific DNA binding"/>
    <property type="evidence" value="ECO:0007669"/>
    <property type="project" value="InterPro"/>
</dbReference>
<accession>A0A317CAM6</accession>
<dbReference type="Pfam" id="PF12833">
    <property type="entry name" value="HTH_18"/>
    <property type="match status" value="1"/>
</dbReference>
<evidence type="ECO:0000256" key="1">
    <source>
        <dbReference type="ARBA" id="ARBA00023015"/>
    </source>
</evidence>
<dbReference type="PROSITE" id="PS00041">
    <property type="entry name" value="HTH_ARAC_FAMILY_1"/>
    <property type="match status" value="1"/>
</dbReference>
<reference evidence="6 7" key="1">
    <citation type="submission" date="2018-05" db="EMBL/GenBank/DDBJ databases">
        <title>Leucothrix arctica sp. nov., isolated from Arctic seawater.</title>
        <authorList>
            <person name="Choi A."/>
            <person name="Baek K."/>
        </authorList>
    </citation>
    <scope>NUCLEOTIDE SEQUENCE [LARGE SCALE GENOMIC DNA]</scope>
    <source>
        <strain evidence="6 7">IMCC9719</strain>
    </source>
</reference>
<comment type="caution">
    <text evidence="6">The sequence shown here is derived from an EMBL/GenBank/DDBJ whole genome shotgun (WGS) entry which is preliminary data.</text>
</comment>
<name>A0A317CAM6_9GAMM</name>
<keyword evidence="4" id="KW-0804">Transcription</keyword>
<evidence type="ECO:0000256" key="2">
    <source>
        <dbReference type="ARBA" id="ARBA00023125"/>
    </source>
</evidence>
<dbReference type="InterPro" id="IPR018060">
    <property type="entry name" value="HTH_AraC"/>
</dbReference>
<dbReference type="RefSeq" id="WP_109823803.1">
    <property type="nucleotide sequence ID" value="NZ_QGKL01000035.1"/>
</dbReference>
<dbReference type="GO" id="GO:0003700">
    <property type="term" value="F:DNA-binding transcription factor activity"/>
    <property type="evidence" value="ECO:0007669"/>
    <property type="project" value="InterPro"/>
</dbReference>
<dbReference type="SMART" id="SM00342">
    <property type="entry name" value="HTH_ARAC"/>
    <property type="match status" value="1"/>
</dbReference>